<dbReference type="InterPro" id="IPR025877">
    <property type="entry name" value="MobA-like_NTP_Trfase"/>
</dbReference>
<feature type="binding site" evidence="8">
    <location>
        <position position="103"/>
    </location>
    <ligand>
        <name>GTP</name>
        <dbReference type="ChEBI" id="CHEBI:37565"/>
    </ligand>
</feature>
<feature type="binding site" evidence="8">
    <location>
        <position position="103"/>
    </location>
    <ligand>
        <name>Mg(2+)</name>
        <dbReference type="ChEBI" id="CHEBI:18420"/>
    </ligand>
</feature>
<comment type="catalytic activity">
    <reaction evidence="8">
        <text>Mo-molybdopterin + GTP + H(+) = Mo-molybdopterin guanine dinucleotide + diphosphate</text>
        <dbReference type="Rhea" id="RHEA:34243"/>
        <dbReference type="ChEBI" id="CHEBI:15378"/>
        <dbReference type="ChEBI" id="CHEBI:33019"/>
        <dbReference type="ChEBI" id="CHEBI:37565"/>
        <dbReference type="ChEBI" id="CHEBI:71302"/>
        <dbReference type="ChEBI" id="CHEBI:71310"/>
        <dbReference type="EC" id="2.7.7.77"/>
    </reaction>
</comment>
<proteinExistence type="inferred from homology"/>
<comment type="caution">
    <text evidence="10">The sequence shown here is derived from an EMBL/GenBank/DDBJ whole genome shotgun (WGS) entry which is preliminary data.</text>
</comment>
<evidence type="ECO:0000256" key="7">
    <source>
        <dbReference type="ARBA" id="ARBA00023150"/>
    </source>
</evidence>
<dbReference type="InterPro" id="IPR013482">
    <property type="entry name" value="Molybde_CF_guanTrfase"/>
</dbReference>
<dbReference type="Gene3D" id="3.90.550.10">
    <property type="entry name" value="Spore Coat Polysaccharide Biosynthesis Protein SpsA, Chain A"/>
    <property type="match status" value="1"/>
</dbReference>
<dbReference type="HAMAP" id="MF_00316">
    <property type="entry name" value="MobA"/>
    <property type="match status" value="1"/>
</dbReference>
<accession>A0A318MWE0</accession>
<sequence>MNDKNIAAFILAGGEGRRVGRQNKGLLSLNSHPLVNHVIQRIQPHVQNILISANNHIETYQSFGFPVYQDLPQWKGKGPLAGIVSLYSFIPAHTDYILVVPCDTPFLPANLVSSLYHALISNPDLLIAYVATPKQIHPSIFLCKPCTNDYLANHLNHQHYSLKSWISAHPNIKVNFHDEHEFTNINDLDTLTRYQQGRHHAKKL</sequence>
<dbReference type="EC" id="2.7.7.77" evidence="8"/>
<keyword evidence="11" id="KW-1185">Reference proteome</keyword>
<comment type="subcellular location">
    <subcellularLocation>
        <location evidence="8">Cytoplasm</location>
    </subcellularLocation>
</comment>
<feature type="binding site" evidence="8">
    <location>
        <position position="24"/>
    </location>
    <ligand>
        <name>GTP</name>
        <dbReference type="ChEBI" id="CHEBI:37565"/>
    </ligand>
</feature>
<dbReference type="EMBL" id="QGLT01000003">
    <property type="protein sequence ID" value="PXZ00215.1"/>
    <property type="molecule type" value="Genomic_DNA"/>
</dbReference>
<comment type="similarity">
    <text evidence="8">Belongs to the MobA family.</text>
</comment>
<evidence type="ECO:0000256" key="8">
    <source>
        <dbReference type="HAMAP-Rule" id="MF_00316"/>
    </source>
</evidence>
<comment type="subunit">
    <text evidence="8">Monomer.</text>
</comment>
<keyword evidence="5 8" id="KW-0460">Magnesium</keyword>
<dbReference type="PANTHER" id="PTHR19136">
    <property type="entry name" value="MOLYBDENUM COFACTOR GUANYLYLTRANSFERASE"/>
    <property type="match status" value="1"/>
</dbReference>
<dbReference type="SUPFAM" id="SSF53448">
    <property type="entry name" value="Nucleotide-diphospho-sugar transferases"/>
    <property type="match status" value="1"/>
</dbReference>
<dbReference type="CDD" id="cd02503">
    <property type="entry name" value="MobA"/>
    <property type="match status" value="1"/>
</dbReference>
<evidence type="ECO:0000313" key="10">
    <source>
        <dbReference type="EMBL" id="PXZ00215.1"/>
    </source>
</evidence>
<dbReference type="GO" id="GO:0061603">
    <property type="term" value="F:molybdenum cofactor guanylyltransferase activity"/>
    <property type="evidence" value="ECO:0007669"/>
    <property type="project" value="UniProtKB-EC"/>
</dbReference>
<keyword evidence="1 8" id="KW-0963">Cytoplasm</keyword>
<organism evidence="10 11">
    <name type="scientific">Commensalibacter melissae</name>
    <dbReference type="NCBI Taxonomy" id="2070537"/>
    <lineage>
        <taxon>Bacteria</taxon>
        <taxon>Pseudomonadati</taxon>
        <taxon>Pseudomonadota</taxon>
        <taxon>Alphaproteobacteria</taxon>
        <taxon>Acetobacterales</taxon>
        <taxon>Acetobacteraceae</taxon>
    </lineage>
</organism>
<dbReference type="NCBIfam" id="TIGR02665">
    <property type="entry name" value="molyb_mobA"/>
    <property type="match status" value="1"/>
</dbReference>
<gene>
    <name evidence="8 10" type="primary">mobA</name>
    <name evidence="10" type="ORF">DK869_06150</name>
</gene>
<dbReference type="GO" id="GO:1902758">
    <property type="term" value="P:bis(molybdopterin guanine dinucleotide)molybdenum biosynthetic process"/>
    <property type="evidence" value="ECO:0007669"/>
    <property type="project" value="TreeGrafter"/>
</dbReference>
<feature type="binding site" evidence="8">
    <location>
        <position position="70"/>
    </location>
    <ligand>
        <name>GTP</name>
        <dbReference type="ChEBI" id="CHEBI:37565"/>
    </ligand>
</feature>
<dbReference type="RefSeq" id="WP_110439138.1">
    <property type="nucleotide sequence ID" value="NZ_CP046393.1"/>
</dbReference>
<keyword evidence="10" id="KW-0548">Nucleotidyltransferase</keyword>
<comment type="domain">
    <text evidence="8">The N-terminal domain determines nucleotide recognition and specific binding, while the C-terminal domain determines the specific binding to the target protein.</text>
</comment>
<dbReference type="GO" id="GO:0046872">
    <property type="term" value="F:metal ion binding"/>
    <property type="evidence" value="ECO:0007669"/>
    <property type="project" value="UniProtKB-KW"/>
</dbReference>
<keyword evidence="6 8" id="KW-0342">GTP-binding</keyword>
<evidence type="ECO:0000256" key="2">
    <source>
        <dbReference type="ARBA" id="ARBA00022679"/>
    </source>
</evidence>
<dbReference type="Pfam" id="PF12804">
    <property type="entry name" value="NTP_transf_3"/>
    <property type="match status" value="1"/>
</dbReference>
<comment type="caution">
    <text evidence="8">Lacks conserved residue(s) required for the propagation of feature annotation.</text>
</comment>
<evidence type="ECO:0000256" key="6">
    <source>
        <dbReference type="ARBA" id="ARBA00023134"/>
    </source>
</evidence>
<dbReference type="Proteomes" id="UP000247565">
    <property type="component" value="Unassembled WGS sequence"/>
</dbReference>
<evidence type="ECO:0000256" key="4">
    <source>
        <dbReference type="ARBA" id="ARBA00022741"/>
    </source>
</evidence>
<dbReference type="OrthoDB" id="9788394at2"/>
<comment type="cofactor">
    <cofactor evidence="8">
        <name>Mg(2+)</name>
        <dbReference type="ChEBI" id="CHEBI:18420"/>
    </cofactor>
</comment>
<evidence type="ECO:0000256" key="5">
    <source>
        <dbReference type="ARBA" id="ARBA00022842"/>
    </source>
</evidence>
<feature type="binding site" evidence="8">
    <location>
        <begin position="11"/>
        <end position="13"/>
    </location>
    <ligand>
        <name>GTP</name>
        <dbReference type="ChEBI" id="CHEBI:37565"/>
    </ligand>
</feature>
<keyword evidence="7 8" id="KW-0501">Molybdenum cofactor biosynthesis</keyword>
<evidence type="ECO:0000313" key="11">
    <source>
        <dbReference type="Proteomes" id="UP000247565"/>
    </source>
</evidence>
<name>A0A318MWE0_9PROT</name>
<keyword evidence="4 8" id="KW-0547">Nucleotide-binding</keyword>
<dbReference type="PANTHER" id="PTHR19136:SF81">
    <property type="entry name" value="MOLYBDENUM COFACTOR GUANYLYLTRANSFERASE"/>
    <property type="match status" value="1"/>
</dbReference>
<feature type="domain" description="MobA-like NTP transferase" evidence="9">
    <location>
        <begin position="8"/>
        <end position="169"/>
    </location>
</feature>
<reference evidence="10 11" key="1">
    <citation type="submission" date="2018-05" db="EMBL/GenBank/DDBJ databases">
        <title>Reference genomes for bee gut microbiota database.</title>
        <authorList>
            <person name="Ellegaard K.M."/>
        </authorList>
    </citation>
    <scope>NUCLEOTIDE SEQUENCE [LARGE SCALE GENOMIC DNA]</scope>
    <source>
        <strain evidence="10 11">ESL0284</strain>
    </source>
</reference>
<dbReference type="InterPro" id="IPR029044">
    <property type="entry name" value="Nucleotide-diphossugar_trans"/>
</dbReference>
<dbReference type="GO" id="GO:0005737">
    <property type="term" value="C:cytoplasm"/>
    <property type="evidence" value="ECO:0007669"/>
    <property type="project" value="UniProtKB-SubCell"/>
</dbReference>
<keyword evidence="3 8" id="KW-0479">Metal-binding</keyword>
<evidence type="ECO:0000256" key="3">
    <source>
        <dbReference type="ARBA" id="ARBA00022723"/>
    </source>
</evidence>
<dbReference type="AlphaFoldDB" id="A0A318MWE0"/>
<protein>
    <recommendedName>
        <fullName evidence="8">Molybdenum cofactor guanylyltransferase</fullName>
        <shortName evidence="8">MoCo guanylyltransferase</shortName>
        <ecNumber evidence="8">2.7.7.77</ecNumber>
    </recommendedName>
    <alternativeName>
        <fullName evidence="8">GTP:molybdopterin guanylyltransferase</fullName>
    </alternativeName>
    <alternativeName>
        <fullName evidence="8">Mo-MPT guanylyltransferase</fullName>
    </alternativeName>
    <alternativeName>
        <fullName evidence="8">Molybdopterin guanylyltransferase</fullName>
    </alternativeName>
    <alternativeName>
        <fullName evidence="8">Molybdopterin-guanine dinucleotide synthase</fullName>
        <shortName evidence="8">MGD synthase</shortName>
    </alternativeName>
</protein>
<keyword evidence="2 8" id="KW-0808">Transferase</keyword>
<evidence type="ECO:0000256" key="1">
    <source>
        <dbReference type="ARBA" id="ARBA00022490"/>
    </source>
</evidence>
<dbReference type="GO" id="GO:0005525">
    <property type="term" value="F:GTP binding"/>
    <property type="evidence" value="ECO:0007669"/>
    <property type="project" value="UniProtKB-UniRule"/>
</dbReference>
<comment type="function">
    <text evidence="8">Transfers a GMP moiety from GTP to Mo-molybdopterin (Mo-MPT) cofactor (Moco or molybdenum cofactor) to form Mo-molybdopterin guanine dinucleotide (Mo-MGD) cofactor.</text>
</comment>
<evidence type="ECO:0000259" key="9">
    <source>
        <dbReference type="Pfam" id="PF12804"/>
    </source>
</evidence>